<evidence type="ECO:0000256" key="7">
    <source>
        <dbReference type="PIRSR" id="PIRSR602403-1"/>
    </source>
</evidence>
<keyword evidence="8" id="KW-0472">Membrane</keyword>
<keyword evidence="8" id="KW-1133">Transmembrane helix</keyword>
<dbReference type="Proteomes" id="UP000703269">
    <property type="component" value="Unassembled WGS sequence"/>
</dbReference>
<dbReference type="GO" id="GO:0004497">
    <property type="term" value="F:monooxygenase activity"/>
    <property type="evidence" value="ECO:0007669"/>
    <property type="project" value="UniProtKB-KW"/>
</dbReference>
<dbReference type="AlphaFoldDB" id="A0A9P3LJX1"/>
<proteinExistence type="inferred from homology"/>
<dbReference type="InterPro" id="IPR002403">
    <property type="entry name" value="Cyt_P450_E_grp-IV"/>
</dbReference>
<evidence type="ECO:0000256" key="5">
    <source>
        <dbReference type="ARBA" id="ARBA00023004"/>
    </source>
</evidence>
<keyword evidence="7" id="KW-0349">Heme</keyword>
<dbReference type="OrthoDB" id="1844152at2759"/>
<dbReference type="PANTHER" id="PTHR46206:SF6">
    <property type="entry name" value="CYTOCHROME P450 MONOOXYGENASE AN1598-RELATED"/>
    <property type="match status" value="1"/>
</dbReference>
<keyword evidence="4" id="KW-0560">Oxidoreductase</keyword>
<organism evidence="9 10">
    <name type="scientific">Phanerochaete sordida</name>
    <dbReference type="NCBI Taxonomy" id="48140"/>
    <lineage>
        <taxon>Eukaryota</taxon>
        <taxon>Fungi</taxon>
        <taxon>Dikarya</taxon>
        <taxon>Basidiomycota</taxon>
        <taxon>Agaricomycotina</taxon>
        <taxon>Agaricomycetes</taxon>
        <taxon>Polyporales</taxon>
        <taxon>Phanerochaetaceae</taxon>
        <taxon>Phanerochaete</taxon>
    </lineage>
</organism>
<evidence type="ECO:0000256" key="3">
    <source>
        <dbReference type="ARBA" id="ARBA00022723"/>
    </source>
</evidence>
<keyword evidence="3 7" id="KW-0479">Metal-binding</keyword>
<dbReference type="InterPro" id="IPR036396">
    <property type="entry name" value="Cyt_P450_sf"/>
</dbReference>
<dbReference type="Gene3D" id="1.10.630.10">
    <property type="entry name" value="Cytochrome P450"/>
    <property type="match status" value="1"/>
</dbReference>
<dbReference type="GO" id="GO:0020037">
    <property type="term" value="F:heme binding"/>
    <property type="evidence" value="ECO:0007669"/>
    <property type="project" value="InterPro"/>
</dbReference>
<comment type="similarity">
    <text evidence="2">Belongs to the cytochrome P450 family.</text>
</comment>
<evidence type="ECO:0000256" key="2">
    <source>
        <dbReference type="ARBA" id="ARBA00010617"/>
    </source>
</evidence>
<evidence type="ECO:0000313" key="9">
    <source>
        <dbReference type="EMBL" id="GJE97795.1"/>
    </source>
</evidence>
<evidence type="ECO:0000256" key="8">
    <source>
        <dbReference type="SAM" id="Phobius"/>
    </source>
</evidence>
<accession>A0A9P3LJX1</accession>
<evidence type="ECO:0000256" key="6">
    <source>
        <dbReference type="ARBA" id="ARBA00023033"/>
    </source>
</evidence>
<sequence length="503" mass="57466">MQGYTTLYTLSNLPTAYFFVGAGFLWLVFRFFSQKNLRHIPTAGGPPLPIVSYIGLYNFWTNGTQILQHAYRQHKGRAFKVPMVDRWLVVLPGKQLVDDIQRLPDDTVDPAIMEFFGVHHMLGVDWHDDPLYMPIVRKLTRNTELVFPDMVDEIVVTCRELIPAKNDEWHPVHLYPAMHMLVARASNRVFVGFPMCRQGGYVDMMAHFADDMVQAITTLSIVPDFMRGFVARKVTVMDQRIQLCLEYLQATIDDRKAMMARFGKDWTDKPNDMIQWVIDETMARKRGDDEIARLVLFINGSAIATTAHHLIEAVYDICVRPDLADMLREEVEAAVAEDGWTRAAMAKMRKLDSFLRESVRLHGTATLTMFRNILKPVTLSDGTFIPAGTTISAPTLATHFDEDNYPDAVQFDALRFYKSGDKVQQQLPTTTADYLTFGHGKYACPGRFFAQNELKAMMAHMLVHYDIRSACEGVRPADVHRGFSVHPDMDARVLFRKRKVDFD</sequence>
<name>A0A9P3LJX1_9APHY</name>
<feature type="transmembrane region" description="Helical" evidence="8">
    <location>
        <begin position="15"/>
        <end position="32"/>
    </location>
</feature>
<keyword evidence="5 7" id="KW-0408">Iron</keyword>
<dbReference type="EMBL" id="BPQB01000077">
    <property type="protein sequence ID" value="GJE97795.1"/>
    <property type="molecule type" value="Genomic_DNA"/>
</dbReference>
<evidence type="ECO:0000313" key="10">
    <source>
        <dbReference type="Proteomes" id="UP000703269"/>
    </source>
</evidence>
<gene>
    <name evidence="9" type="ORF">PsYK624_140160</name>
</gene>
<keyword evidence="6" id="KW-0503">Monooxygenase</keyword>
<dbReference type="InterPro" id="IPR001128">
    <property type="entry name" value="Cyt_P450"/>
</dbReference>
<evidence type="ECO:0000256" key="4">
    <source>
        <dbReference type="ARBA" id="ARBA00023002"/>
    </source>
</evidence>
<dbReference type="SUPFAM" id="SSF48264">
    <property type="entry name" value="Cytochrome P450"/>
    <property type="match status" value="1"/>
</dbReference>
<feature type="binding site" description="axial binding residue" evidence="7">
    <location>
        <position position="444"/>
    </location>
    <ligand>
        <name>heme</name>
        <dbReference type="ChEBI" id="CHEBI:30413"/>
    </ligand>
    <ligandPart>
        <name>Fe</name>
        <dbReference type="ChEBI" id="CHEBI:18248"/>
    </ligandPart>
</feature>
<dbReference type="PRINTS" id="PR00465">
    <property type="entry name" value="EP450IV"/>
</dbReference>
<comment type="cofactor">
    <cofactor evidence="1 7">
        <name>heme</name>
        <dbReference type="ChEBI" id="CHEBI:30413"/>
    </cofactor>
</comment>
<dbReference type="GO" id="GO:0005506">
    <property type="term" value="F:iron ion binding"/>
    <property type="evidence" value="ECO:0007669"/>
    <property type="project" value="InterPro"/>
</dbReference>
<dbReference type="Pfam" id="PF00067">
    <property type="entry name" value="p450"/>
    <property type="match status" value="1"/>
</dbReference>
<dbReference type="CDD" id="cd11041">
    <property type="entry name" value="CYP503A1-like"/>
    <property type="match status" value="1"/>
</dbReference>
<comment type="caution">
    <text evidence="9">The sequence shown here is derived from an EMBL/GenBank/DDBJ whole genome shotgun (WGS) entry which is preliminary data.</text>
</comment>
<protein>
    <submittedName>
        <fullName evidence="9">Cytochrome P450</fullName>
    </submittedName>
</protein>
<dbReference type="PANTHER" id="PTHR46206">
    <property type="entry name" value="CYTOCHROME P450"/>
    <property type="match status" value="1"/>
</dbReference>
<dbReference type="GO" id="GO:0016705">
    <property type="term" value="F:oxidoreductase activity, acting on paired donors, with incorporation or reduction of molecular oxygen"/>
    <property type="evidence" value="ECO:0007669"/>
    <property type="project" value="InterPro"/>
</dbReference>
<keyword evidence="10" id="KW-1185">Reference proteome</keyword>
<keyword evidence="8" id="KW-0812">Transmembrane</keyword>
<reference evidence="9 10" key="1">
    <citation type="submission" date="2021-08" db="EMBL/GenBank/DDBJ databases">
        <title>Draft Genome Sequence of Phanerochaete sordida strain YK-624.</title>
        <authorList>
            <person name="Mori T."/>
            <person name="Dohra H."/>
            <person name="Suzuki T."/>
            <person name="Kawagishi H."/>
            <person name="Hirai H."/>
        </authorList>
    </citation>
    <scope>NUCLEOTIDE SEQUENCE [LARGE SCALE GENOMIC DNA]</scope>
    <source>
        <strain evidence="9 10">YK-624</strain>
    </source>
</reference>
<evidence type="ECO:0000256" key="1">
    <source>
        <dbReference type="ARBA" id="ARBA00001971"/>
    </source>
</evidence>